<reference evidence="3" key="1">
    <citation type="submission" date="2021-12" db="EMBL/GenBank/DDBJ databases">
        <title>Convergent genome expansion in fungi linked to evolution of root-endophyte symbiosis.</title>
        <authorList>
            <consortium name="DOE Joint Genome Institute"/>
            <person name="Ke Y.-H."/>
            <person name="Bonito G."/>
            <person name="Liao H.-L."/>
            <person name="Looney B."/>
            <person name="Rojas-Flechas A."/>
            <person name="Nash J."/>
            <person name="Hameed K."/>
            <person name="Schadt C."/>
            <person name="Martin F."/>
            <person name="Crous P.W."/>
            <person name="Miettinen O."/>
            <person name="Magnuson J.K."/>
            <person name="Labbe J."/>
            <person name="Jacobson D."/>
            <person name="Doktycz M.J."/>
            <person name="Veneault-Fourrey C."/>
            <person name="Kuo A."/>
            <person name="Mondo S."/>
            <person name="Calhoun S."/>
            <person name="Riley R."/>
            <person name="Ohm R."/>
            <person name="LaButti K."/>
            <person name="Andreopoulos B."/>
            <person name="Pangilinan J."/>
            <person name="Nolan M."/>
            <person name="Tritt A."/>
            <person name="Clum A."/>
            <person name="Lipzen A."/>
            <person name="Daum C."/>
            <person name="Barry K."/>
            <person name="Grigoriev I.V."/>
            <person name="Vilgalys R."/>
        </authorList>
    </citation>
    <scope>NUCLEOTIDE SEQUENCE</scope>
    <source>
        <strain evidence="3">PMI_201</strain>
    </source>
</reference>
<gene>
    <name evidence="3" type="ORF">BGW36DRAFT_335315</name>
</gene>
<feature type="region of interest" description="Disordered" evidence="1">
    <location>
        <begin position="53"/>
        <end position="81"/>
    </location>
</feature>
<evidence type="ECO:0000256" key="1">
    <source>
        <dbReference type="SAM" id="MobiDB-lite"/>
    </source>
</evidence>
<dbReference type="Gene3D" id="1.25.40.10">
    <property type="entry name" value="Tetratricopeptide repeat domain"/>
    <property type="match status" value="2"/>
</dbReference>
<dbReference type="SUPFAM" id="SSF52540">
    <property type="entry name" value="P-loop containing nucleoside triphosphate hydrolases"/>
    <property type="match status" value="1"/>
</dbReference>
<evidence type="ECO:0000259" key="2">
    <source>
        <dbReference type="Pfam" id="PF00931"/>
    </source>
</evidence>
<dbReference type="InterPro" id="IPR002182">
    <property type="entry name" value="NB-ARC"/>
</dbReference>
<dbReference type="EMBL" id="JAJTJA010000002">
    <property type="protein sequence ID" value="KAH8704126.1"/>
    <property type="molecule type" value="Genomic_DNA"/>
</dbReference>
<dbReference type="SUPFAM" id="SSF48452">
    <property type="entry name" value="TPR-like"/>
    <property type="match status" value="3"/>
</dbReference>
<comment type="caution">
    <text evidence="3">The sequence shown here is derived from an EMBL/GenBank/DDBJ whole genome shotgun (WGS) entry which is preliminary data.</text>
</comment>
<dbReference type="NCBIfam" id="NF040586">
    <property type="entry name" value="FxSxx_TPR"/>
    <property type="match status" value="1"/>
</dbReference>
<keyword evidence="4" id="KW-1185">Reference proteome</keyword>
<name>A0AAD4KYZ6_9EURO</name>
<evidence type="ECO:0000313" key="4">
    <source>
        <dbReference type="Proteomes" id="UP001201262"/>
    </source>
</evidence>
<dbReference type="RefSeq" id="XP_046077144.1">
    <property type="nucleotide sequence ID" value="XM_046212933.1"/>
</dbReference>
<feature type="region of interest" description="Disordered" evidence="1">
    <location>
        <begin position="1"/>
        <end position="21"/>
    </location>
</feature>
<dbReference type="Pfam" id="PF13424">
    <property type="entry name" value="TPR_12"/>
    <property type="match status" value="3"/>
</dbReference>
<dbReference type="Gene3D" id="3.40.50.300">
    <property type="entry name" value="P-loop containing nucleotide triphosphate hydrolases"/>
    <property type="match status" value="1"/>
</dbReference>
<proteinExistence type="predicted"/>
<dbReference type="InterPro" id="IPR053137">
    <property type="entry name" value="NLR-like"/>
</dbReference>
<dbReference type="InterPro" id="IPR011990">
    <property type="entry name" value="TPR-like_helical_dom_sf"/>
</dbReference>
<dbReference type="Proteomes" id="UP001201262">
    <property type="component" value="Unassembled WGS sequence"/>
</dbReference>
<dbReference type="GO" id="GO:0043531">
    <property type="term" value="F:ADP binding"/>
    <property type="evidence" value="ECO:0007669"/>
    <property type="project" value="InterPro"/>
</dbReference>
<dbReference type="SMART" id="SM00028">
    <property type="entry name" value="TPR"/>
    <property type="match status" value="5"/>
</dbReference>
<dbReference type="InterPro" id="IPR027417">
    <property type="entry name" value="P-loop_NTPase"/>
</dbReference>
<dbReference type="Pfam" id="PF13374">
    <property type="entry name" value="TPR_10"/>
    <property type="match status" value="1"/>
</dbReference>
<dbReference type="PANTHER" id="PTHR46082:SF11">
    <property type="entry name" value="AAA+ ATPASE DOMAIN-CONTAINING PROTEIN-RELATED"/>
    <property type="match status" value="1"/>
</dbReference>
<dbReference type="PANTHER" id="PTHR46082">
    <property type="entry name" value="ATP/GTP-BINDING PROTEIN-RELATED"/>
    <property type="match status" value="1"/>
</dbReference>
<feature type="compositionally biased region" description="Polar residues" evidence="1">
    <location>
        <begin position="54"/>
        <end position="69"/>
    </location>
</feature>
<dbReference type="Pfam" id="PF00931">
    <property type="entry name" value="NB-ARC"/>
    <property type="match status" value="1"/>
</dbReference>
<protein>
    <recommendedName>
        <fullName evidence="2">NB-ARC domain-containing protein</fullName>
    </recommendedName>
</protein>
<organism evidence="3 4">
    <name type="scientific">Talaromyces proteolyticus</name>
    <dbReference type="NCBI Taxonomy" id="1131652"/>
    <lineage>
        <taxon>Eukaryota</taxon>
        <taxon>Fungi</taxon>
        <taxon>Dikarya</taxon>
        <taxon>Ascomycota</taxon>
        <taxon>Pezizomycotina</taxon>
        <taxon>Eurotiomycetes</taxon>
        <taxon>Eurotiomycetidae</taxon>
        <taxon>Eurotiales</taxon>
        <taxon>Trichocomaceae</taxon>
        <taxon>Talaromyces</taxon>
        <taxon>Talaromyces sect. Bacilispori</taxon>
    </lineage>
</organism>
<dbReference type="GeneID" id="70243220"/>
<sequence>MDNNIDQPNDRPHGGKRFSNIEIHGENNRNHLGDVHTTNDSSVHHNYHGVTNIYHRSNNRPLPENSQPGAENEKKPAKKPCLIPFSRNEKFQGRQNELKELQESILKENGPKRIALAGLGGAGKTQIALEFAYLMQKKEYFVFWIPCMSLESVEQAYMSIAQKFALPDTNPTNVKTRVKTHLSETEDKWLLIYDNADDIDMWISKKGTALKSFLPRSDNGHILFTTRNQKLAVKLVSSNVISVSEMDHNTARSILQEYLIRKDLVDDHTTTTSLLEKLTFLPLAITQAAAYVNENSINLSEYLALLQEKGQEQDVIQLLSEDFEDDHRYEDVQNPVATTWLISFNQIQQLNSLAIDYLSFMACISHRGISKSLLPPATSDKEMTEALGLLKAYSFISAQEDRSFNLHRLVHLATRSWLKQNDLLKRWTSNTANRFDEICPNFDNTNRNLWREYLPHALYMIERMETQHEKCEYRKLIMRVGIYLFRDGMDSKAMVIFADMSEIYQQVFGVEAEETILVMAPLAMTYLHQGQLTKSEQLNEQTLNISKRVLGIDHSTTLNIMSVLASTYQHQGRLKEAEELGLQVLEIKKQTFGITHPDTLISMGDLASEYLGQGRLKEAEELRLQVLGIKKQTLGIMHPDTLISMSDLALVYLGQGRLKEAEELELQVLEIKKQTLGIRHPDTLISMGDLALVYHRQGRLKEAEELGLQVLGIKKQTFEMTHPDTLISMSDLALRQGRLKEAEELGLQVLGIKKQTFGITHLHTLISMSDLALVYHEQGRLKEAEELQLQVLDARKQVLGTTHPNTLISMISLASVYRGQGRLKKQKS</sequence>
<accession>A0AAD4KYZ6</accession>
<dbReference type="InterPro" id="IPR019734">
    <property type="entry name" value="TPR_rpt"/>
</dbReference>
<evidence type="ECO:0000313" key="3">
    <source>
        <dbReference type="EMBL" id="KAH8704126.1"/>
    </source>
</evidence>
<dbReference type="AlphaFoldDB" id="A0AAD4KYZ6"/>
<feature type="domain" description="NB-ARC" evidence="2">
    <location>
        <begin position="95"/>
        <end position="263"/>
    </location>
</feature>